<gene>
    <name evidence="4" type="ORF">B0H65DRAFT_424391</name>
</gene>
<evidence type="ECO:0000256" key="1">
    <source>
        <dbReference type="ARBA" id="ARBA00023242"/>
    </source>
</evidence>
<feature type="compositionally biased region" description="Low complexity" evidence="2">
    <location>
        <begin position="240"/>
        <end position="251"/>
    </location>
</feature>
<dbReference type="GO" id="GO:0000981">
    <property type="term" value="F:DNA-binding transcription factor activity, RNA polymerase II-specific"/>
    <property type="evidence" value="ECO:0007669"/>
    <property type="project" value="InterPro"/>
</dbReference>
<dbReference type="GeneID" id="87861663"/>
<evidence type="ECO:0000313" key="5">
    <source>
        <dbReference type="Proteomes" id="UP001278500"/>
    </source>
</evidence>
<proteinExistence type="predicted"/>
<name>A0AAE0JGX2_9PEZI</name>
<dbReference type="PANTHER" id="PTHR35392:SF3">
    <property type="entry name" value="ZN(2)-C6 FUNGAL-TYPE DOMAIN-CONTAINING PROTEIN"/>
    <property type="match status" value="1"/>
</dbReference>
<dbReference type="PANTHER" id="PTHR35392">
    <property type="entry name" value="ZN(II)2CYS6 TRANSCRIPTION FACTOR (EUROFUNG)-RELATED-RELATED"/>
    <property type="match status" value="1"/>
</dbReference>
<evidence type="ECO:0000313" key="4">
    <source>
        <dbReference type="EMBL" id="KAK3347446.1"/>
    </source>
</evidence>
<evidence type="ECO:0000259" key="3">
    <source>
        <dbReference type="PROSITE" id="PS00463"/>
    </source>
</evidence>
<keyword evidence="5" id="KW-1185">Reference proteome</keyword>
<accession>A0AAE0JGX2</accession>
<reference evidence="4" key="1">
    <citation type="journal article" date="2023" name="Mol. Phylogenet. Evol.">
        <title>Genome-scale phylogeny and comparative genomics of the fungal order Sordariales.</title>
        <authorList>
            <person name="Hensen N."/>
            <person name="Bonometti L."/>
            <person name="Westerberg I."/>
            <person name="Brannstrom I.O."/>
            <person name="Guillou S."/>
            <person name="Cros-Aarteil S."/>
            <person name="Calhoun S."/>
            <person name="Haridas S."/>
            <person name="Kuo A."/>
            <person name="Mondo S."/>
            <person name="Pangilinan J."/>
            <person name="Riley R."/>
            <person name="LaButti K."/>
            <person name="Andreopoulos B."/>
            <person name="Lipzen A."/>
            <person name="Chen C."/>
            <person name="Yan M."/>
            <person name="Daum C."/>
            <person name="Ng V."/>
            <person name="Clum A."/>
            <person name="Steindorff A."/>
            <person name="Ohm R.A."/>
            <person name="Martin F."/>
            <person name="Silar P."/>
            <person name="Natvig D.O."/>
            <person name="Lalanne C."/>
            <person name="Gautier V."/>
            <person name="Ament-Velasquez S.L."/>
            <person name="Kruys A."/>
            <person name="Hutchinson M.I."/>
            <person name="Powell A.J."/>
            <person name="Barry K."/>
            <person name="Miller A.N."/>
            <person name="Grigoriev I.V."/>
            <person name="Debuchy R."/>
            <person name="Gladieux P."/>
            <person name="Hiltunen Thoren M."/>
            <person name="Johannesson H."/>
        </authorList>
    </citation>
    <scope>NUCLEOTIDE SEQUENCE</scope>
    <source>
        <strain evidence="4">CBS 560.94</strain>
    </source>
</reference>
<dbReference type="GO" id="GO:0008270">
    <property type="term" value="F:zinc ion binding"/>
    <property type="evidence" value="ECO:0007669"/>
    <property type="project" value="InterPro"/>
</dbReference>
<evidence type="ECO:0000256" key="2">
    <source>
        <dbReference type="SAM" id="MobiDB-lite"/>
    </source>
</evidence>
<feature type="region of interest" description="Disordered" evidence="2">
    <location>
        <begin position="240"/>
        <end position="303"/>
    </location>
</feature>
<dbReference type="InterPro" id="IPR052973">
    <property type="entry name" value="Fungal_sec-metab_reg_TF"/>
</dbReference>
<comment type="caution">
    <text evidence="4">The sequence shown here is derived from an EMBL/GenBank/DDBJ whole genome shotgun (WGS) entry which is preliminary data.</text>
</comment>
<keyword evidence="1" id="KW-0539">Nucleus</keyword>
<dbReference type="PROSITE" id="PS00463">
    <property type="entry name" value="ZN2_CY6_FUNGAL_1"/>
    <property type="match status" value="1"/>
</dbReference>
<dbReference type="EMBL" id="JAUEPP010000003">
    <property type="protein sequence ID" value="KAK3347446.1"/>
    <property type="molecule type" value="Genomic_DNA"/>
</dbReference>
<dbReference type="InterPro" id="IPR001138">
    <property type="entry name" value="Zn2Cys6_DnaBD"/>
</dbReference>
<dbReference type="AlphaFoldDB" id="A0AAE0JGX2"/>
<protein>
    <recommendedName>
        <fullName evidence="3">Zn(2)-C6 fungal-type domain-containing protein</fullName>
    </recommendedName>
</protein>
<organism evidence="4 5">
    <name type="scientific">Neurospora tetraspora</name>
    <dbReference type="NCBI Taxonomy" id="94610"/>
    <lineage>
        <taxon>Eukaryota</taxon>
        <taxon>Fungi</taxon>
        <taxon>Dikarya</taxon>
        <taxon>Ascomycota</taxon>
        <taxon>Pezizomycotina</taxon>
        <taxon>Sordariomycetes</taxon>
        <taxon>Sordariomycetidae</taxon>
        <taxon>Sordariales</taxon>
        <taxon>Sordariaceae</taxon>
        <taxon>Neurospora</taxon>
    </lineage>
</organism>
<reference evidence="4" key="2">
    <citation type="submission" date="2023-06" db="EMBL/GenBank/DDBJ databases">
        <authorList>
            <consortium name="Lawrence Berkeley National Laboratory"/>
            <person name="Haridas S."/>
            <person name="Hensen N."/>
            <person name="Bonometti L."/>
            <person name="Westerberg I."/>
            <person name="Brannstrom I.O."/>
            <person name="Guillou S."/>
            <person name="Cros-Aarteil S."/>
            <person name="Calhoun S."/>
            <person name="Kuo A."/>
            <person name="Mondo S."/>
            <person name="Pangilinan J."/>
            <person name="Riley R."/>
            <person name="Labutti K."/>
            <person name="Andreopoulos B."/>
            <person name="Lipzen A."/>
            <person name="Chen C."/>
            <person name="Yanf M."/>
            <person name="Daum C."/>
            <person name="Ng V."/>
            <person name="Clum A."/>
            <person name="Steindorff A."/>
            <person name="Ohm R."/>
            <person name="Martin F."/>
            <person name="Silar P."/>
            <person name="Natvig D."/>
            <person name="Lalanne C."/>
            <person name="Gautier V."/>
            <person name="Ament-Velasquez S.L."/>
            <person name="Kruys A."/>
            <person name="Hutchinson M.I."/>
            <person name="Powell A.J."/>
            <person name="Barry K."/>
            <person name="Miller A.N."/>
            <person name="Grigoriev I.V."/>
            <person name="Debuchy R."/>
            <person name="Gladieux P."/>
            <person name="Thoren M.H."/>
            <person name="Johannesson H."/>
        </authorList>
    </citation>
    <scope>NUCLEOTIDE SEQUENCE</scope>
    <source>
        <strain evidence="4">CBS 560.94</strain>
    </source>
</reference>
<feature type="domain" description="Zn(2)-C6 fungal-type" evidence="3">
    <location>
        <begin position="317"/>
        <end position="351"/>
    </location>
</feature>
<dbReference type="RefSeq" id="XP_062682528.1">
    <property type="nucleotide sequence ID" value="XM_062824509.1"/>
</dbReference>
<dbReference type="Proteomes" id="UP001278500">
    <property type="component" value="Unassembled WGS sequence"/>
</dbReference>
<sequence>METTAMESADVCLGDFSHNKMMMALVEHYGSIPDRDLAVSWFSTSEDLNCAPVRATPYPSVVDQWSYQERAFGLDAGDIFDTQILDIDTYATPERETPMACPTNGNTQAQSQGLVPEICLIPDSRSGVSTPEPLLTFNMSTPSDIDSFLSSSNLTAFDEAASLFSESHLYFHGPATPVSLTSSYHRQDESTMTVQEQPVIEYNTPSGFLQDFDDAFAEPETCQPPGMTMHDRVEVPPAPEAALEPAPSASSGPITKNWELPPRIQRRKKVKPQSNNGVSKPKPEPTCEGSKSRTKRRGPYTDESMRLNTALTRVLKSCIRCRMNRGRCNPDPSDPNGPCLTCKRITGPTLCKMPCYRYIVTDASLYREQKHPSFSHRWQSMDIIDIPASDWESSDIRTIVVSPVHVDAPFEFRVRKFNPAEGDVVHEMWKTPQGMKQVALPRYALAEMHEAGETLKAYIETSVSKFIVATVGHLDTVFWETYGMAFRHINEANTGQERSLMSNVFRLWVVCRLTSNPVFICGPETLGGTPITEPESKYYGRVPMPKIMTAQFECIEYTNFLRPWSKAVLKQLNDLVLAKKREYWFTIYLALFVLLHSCSMVTRRDAETARKWGMRTEYANPESIKAHHAGAQTMLAHFHFINKGVLPFNIPHDEAGRQELSKAARLSDEQLDFVWRTGDMIRDPARVARMKHVRERFDVGDDFYWVSMLYDREWKPLGND</sequence>